<accession>A0A1Y5PQX2</accession>
<dbReference type="NCBIfam" id="TIGR02937">
    <property type="entry name" value="sigma70-ECF"/>
    <property type="match status" value="1"/>
</dbReference>
<feature type="domain" description="RNA polymerase sigma factor 70 region 4 type 2" evidence="7">
    <location>
        <begin position="130"/>
        <end position="181"/>
    </location>
</feature>
<dbReference type="PANTHER" id="PTHR43133:SF8">
    <property type="entry name" value="RNA POLYMERASE SIGMA FACTOR HI_1459-RELATED"/>
    <property type="match status" value="1"/>
</dbReference>
<dbReference type="AlphaFoldDB" id="A0A1Y5PQX2"/>
<dbReference type="SUPFAM" id="SSF88946">
    <property type="entry name" value="Sigma2 domain of RNA polymerase sigma factors"/>
    <property type="match status" value="1"/>
</dbReference>
<dbReference type="Gene3D" id="1.10.1740.10">
    <property type="match status" value="1"/>
</dbReference>
<feature type="domain" description="RNA polymerase sigma-70 region 2" evidence="6">
    <location>
        <begin position="30"/>
        <end position="94"/>
    </location>
</feature>
<name>A0A1Y5PQX2_9SPHN</name>
<evidence type="ECO:0000256" key="4">
    <source>
        <dbReference type="ARBA" id="ARBA00023125"/>
    </source>
</evidence>
<keyword evidence="3" id="KW-0731">Sigma factor</keyword>
<dbReference type="GO" id="GO:0006352">
    <property type="term" value="P:DNA-templated transcription initiation"/>
    <property type="evidence" value="ECO:0007669"/>
    <property type="project" value="InterPro"/>
</dbReference>
<dbReference type="SUPFAM" id="SSF88659">
    <property type="entry name" value="Sigma3 and sigma4 domains of RNA polymerase sigma factors"/>
    <property type="match status" value="1"/>
</dbReference>
<dbReference type="InterPro" id="IPR036388">
    <property type="entry name" value="WH-like_DNA-bd_sf"/>
</dbReference>
<dbReference type="InterPro" id="IPR013249">
    <property type="entry name" value="RNA_pol_sigma70_r4_t2"/>
</dbReference>
<dbReference type="PANTHER" id="PTHR43133">
    <property type="entry name" value="RNA POLYMERASE ECF-TYPE SIGMA FACTO"/>
    <property type="match status" value="1"/>
</dbReference>
<evidence type="ECO:0000256" key="1">
    <source>
        <dbReference type="ARBA" id="ARBA00010641"/>
    </source>
</evidence>
<dbReference type="Pfam" id="PF08281">
    <property type="entry name" value="Sigma70_r4_2"/>
    <property type="match status" value="1"/>
</dbReference>
<protein>
    <submittedName>
        <fullName evidence="8">RNA polymerase sigma factor CnrH</fullName>
    </submittedName>
</protein>
<dbReference type="KEGG" id="sphu:SPPYR_1312"/>
<keyword evidence="5" id="KW-0804">Transcription</keyword>
<organism evidence="8">
    <name type="scientific">uncultured Sphingopyxis sp</name>
    <dbReference type="NCBI Taxonomy" id="310581"/>
    <lineage>
        <taxon>Bacteria</taxon>
        <taxon>Pseudomonadati</taxon>
        <taxon>Pseudomonadota</taxon>
        <taxon>Alphaproteobacteria</taxon>
        <taxon>Sphingomonadales</taxon>
        <taxon>Sphingomonadaceae</taxon>
        <taxon>Sphingopyxis</taxon>
        <taxon>environmental samples</taxon>
    </lineage>
</organism>
<dbReference type="CDD" id="cd06171">
    <property type="entry name" value="Sigma70_r4"/>
    <property type="match status" value="1"/>
</dbReference>
<evidence type="ECO:0000259" key="6">
    <source>
        <dbReference type="Pfam" id="PF04542"/>
    </source>
</evidence>
<keyword evidence="2" id="KW-0805">Transcription regulation</keyword>
<dbReference type="InterPro" id="IPR014284">
    <property type="entry name" value="RNA_pol_sigma-70_dom"/>
</dbReference>
<dbReference type="InterPro" id="IPR013325">
    <property type="entry name" value="RNA_pol_sigma_r2"/>
</dbReference>
<dbReference type="InterPro" id="IPR007627">
    <property type="entry name" value="RNA_pol_sigma70_r2"/>
</dbReference>
<proteinExistence type="inferred from homology"/>
<dbReference type="RefSeq" id="WP_295325493.1">
    <property type="nucleotide sequence ID" value="NZ_LT598653.1"/>
</dbReference>
<comment type="similarity">
    <text evidence="1">Belongs to the sigma-70 factor family. ECF subfamily.</text>
</comment>
<evidence type="ECO:0000256" key="3">
    <source>
        <dbReference type="ARBA" id="ARBA00023082"/>
    </source>
</evidence>
<reference evidence="8" key="1">
    <citation type="submission" date="2016-03" db="EMBL/GenBank/DDBJ databases">
        <authorList>
            <person name="Ploux O."/>
        </authorList>
    </citation>
    <scope>NUCLEOTIDE SEQUENCE</scope>
    <source>
        <strain evidence="8">UC10</strain>
    </source>
</reference>
<evidence type="ECO:0000256" key="5">
    <source>
        <dbReference type="ARBA" id="ARBA00023163"/>
    </source>
</evidence>
<evidence type="ECO:0000256" key="2">
    <source>
        <dbReference type="ARBA" id="ARBA00023015"/>
    </source>
</evidence>
<evidence type="ECO:0000259" key="7">
    <source>
        <dbReference type="Pfam" id="PF08281"/>
    </source>
</evidence>
<evidence type="ECO:0000313" key="8">
    <source>
        <dbReference type="EMBL" id="SBV32432.1"/>
    </source>
</evidence>
<dbReference type="Pfam" id="PF04542">
    <property type="entry name" value="Sigma70_r2"/>
    <property type="match status" value="1"/>
</dbReference>
<keyword evidence="4" id="KW-0238">DNA-binding</keyword>
<dbReference type="InterPro" id="IPR013324">
    <property type="entry name" value="RNA_pol_sigma_r3/r4-like"/>
</dbReference>
<dbReference type="InterPro" id="IPR039425">
    <property type="entry name" value="RNA_pol_sigma-70-like"/>
</dbReference>
<dbReference type="Gene3D" id="1.10.10.10">
    <property type="entry name" value="Winged helix-like DNA-binding domain superfamily/Winged helix DNA-binding domain"/>
    <property type="match status" value="1"/>
</dbReference>
<dbReference type="GO" id="GO:0003677">
    <property type="term" value="F:DNA binding"/>
    <property type="evidence" value="ECO:0007669"/>
    <property type="project" value="UniProtKB-KW"/>
</dbReference>
<gene>
    <name evidence="8" type="primary">cnrH</name>
    <name evidence="8" type="ORF">SPPYR_1312</name>
</gene>
<sequence>MTRDLSHYSDRALAALALSGRQDAYREFLARYKAPVFRLIRSNVGDEGEAMDLTQESFVAGFAALGRYDGERPFRVWISRIALNKCRDWARRRAVRSFFTRALPLENAHDVAGDSPATDVEAADRAELARVRDAIVELPGNLREIIVLRGIEELSQAETAEMLGVSEKTVETRLYRARAKLRAMLGE</sequence>
<dbReference type="EMBL" id="LT598653">
    <property type="protein sequence ID" value="SBV32432.1"/>
    <property type="molecule type" value="Genomic_DNA"/>
</dbReference>
<dbReference type="GO" id="GO:0016987">
    <property type="term" value="F:sigma factor activity"/>
    <property type="evidence" value="ECO:0007669"/>
    <property type="project" value="UniProtKB-KW"/>
</dbReference>